<reference evidence="1 2" key="1">
    <citation type="submission" date="2019-08" db="EMBL/GenBank/DDBJ databases">
        <title>Aureimonas fodiniaquatilis sp. nov., isolated from a coal mine wastewater.</title>
        <authorList>
            <person name="Kim W."/>
        </authorList>
    </citation>
    <scope>NUCLEOTIDE SEQUENCE [LARGE SCALE GENOMIC DNA]</scope>
    <source>
        <strain evidence="1 2">CAU 1482</strain>
    </source>
</reference>
<gene>
    <name evidence="1" type="ORF">FPY71_11685</name>
</gene>
<evidence type="ECO:0000313" key="1">
    <source>
        <dbReference type="EMBL" id="KAA0971099.1"/>
    </source>
</evidence>
<sequence>MQKNFLSLDKTESSLAKAVHRYVNLLRQQEKDNASIFELYKVLVRLGFDCQEVLRLPERGTASLSQELRIAARAAIEIQLQAMGRQVRQGGHQYDINAHIALKRAQAMLDAKPAEKAAEPRFSGSQLNARFKRAGRVRHRENQH</sequence>
<dbReference type="RefSeq" id="WP_149300411.1">
    <property type="nucleotide sequence ID" value="NZ_VTWH01000002.1"/>
</dbReference>
<dbReference type="EMBL" id="VTWH01000002">
    <property type="protein sequence ID" value="KAA0971099.1"/>
    <property type="molecule type" value="Genomic_DNA"/>
</dbReference>
<keyword evidence="2" id="KW-1185">Reference proteome</keyword>
<evidence type="ECO:0000313" key="2">
    <source>
        <dbReference type="Proteomes" id="UP000324738"/>
    </source>
</evidence>
<name>A0A5B0E0V5_9HYPH</name>
<accession>A0A5B0E0V5</accession>
<comment type="caution">
    <text evidence="1">The sequence shown here is derived from an EMBL/GenBank/DDBJ whole genome shotgun (WGS) entry which is preliminary data.</text>
</comment>
<dbReference type="Proteomes" id="UP000324738">
    <property type="component" value="Unassembled WGS sequence"/>
</dbReference>
<proteinExistence type="predicted"/>
<dbReference type="AlphaFoldDB" id="A0A5B0E0V5"/>
<organism evidence="1 2">
    <name type="scientific">Aureimonas fodinaquatilis</name>
    <dbReference type="NCBI Taxonomy" id="2565783"/>
    <lineage>
        <taxon>Bacteria</taxon>
        <taxon>Pseudomonadati</taxon>
        <taxon>Pseudomonadota</taxon>
        <taxon>Alphaproteobacteria</taxon>
        <taxon>Hyphomicrobiales</taxon>
        <taxon>Aurantimonadaceae</taxon>
        <taxon>Aureimonas</taxon>
    </lineage>
</organism>
<protein>
    <submittedName>
        <fullName evidence="1">Uncharacterized protein</fullName>
    </submittedName>
</protein>